<evidence type="ECO:0000313" key="2">
    <source>
        <dbReference type="Proteomes" id="UP000199310"/>
    </source>
</evidence>
<dbReference type="Pfam" id="PF14119">
    <property type="entry name" value="DUF4288"/>
    <property type="match status" value="1"/>
</dbReference>
<dbReference type="InterPro" id="IPR025630">
    <property type="entry name" value="DUF4288"/>
</dbReference>
<keyword evidence="2" id="KW-1185">Reference proteome</keyword>
<proteinExistence type="predicted"/>
<evidence type="ECO:0000313" key="1">
    <source>
        <dbReference type="EMBL" id="SEW33530.1"/>
    </source>
</evidence>
<accession>A0A1I0R0E7</accession>
<protein>
    <recommendedName>
        <fullName evidence="3">DUF4288 domain-containing protein</fullName>
    </recommendedName>
</protein>
<name>A0A1I0R0E7_9BACT</name>
<dbReference type="EMBL" id="FOJG01000001">
    <property type="protein sequence ID" value="SEW33530.1"/>
    <property type="molecule type" value="Genomic_DNA"/>
</dbReference>
<gene>
    <name evidence="1" type="ORF">SAMN04488122_1980</name>
</gene>
<dbReference type="OrthoDB" id="795527at2"/>
<dbReference type="AlphaFoldDB" id="A0A1I0R0E7"/>
<reference evidence="2" key="1">
    <citation type="submission" date="2016-10" db="EMBL/GenBank/DDBJ databases">
        <authorList>
            <person name="Varghese N."/>
            <person name="Submissions S."/>
        </authorList>
    </citation>
    <scope>NUCLEOTIDE SEQUENCE [LARGE SCALE GENOMIC DNA]</scope>
    <source>
        <strain evidence="2">DSM 3695</strain>
    </source>
</reference>
<organism evidence="1 2">
    <name type="scientific">Chitinophaga arvensicola</name>
    <dbReference type="NCBI Taxonomy" id="29529"/>
    <lineage>
        <taxon>Bacteria</taxon>
        <taxon>Pseudomonadati</taxon>
        <taxon>Bacteroidota</taxon>
        <taxon>Chitinophagia</taxon>
        <taxon>Chitinophagales</taxon>
        <taxon>Chitinophagaceae</taxon>
        <taxon>Chitinophaga</taxon>
    </lineage>
</organism>
<sequence length="120" mass="14019">MHWFVAKVVYQIICGEGNHTPQFDEQLRLISAVTKKDACDKAREIGMQEQYAFKNQQQELVQWKFINVPEVYTLDQLTDGMELYSRIEEPGDPNSYIAWLQMKSAQLQGQQYFELNVSPI</sequence>
<dbReference type="Proteomes" id="UP000199310">
    <property type="component" value="Unassembled WGS sequence"/>
</dbReference>
<dbReference type="STRING" id="29529.SAMN04488122_1980"/>
<evidence type="ECO:0008006" key="3">
    <source>
        <dbReference type="Google" id="ProtNLM"/>
    </source>
</evidence>
<dbReference type="RefSeq" id="WP_089893822.1">
    <property type="nucleotide sequence ID" value="NZ_FOJG01000001.1"/>
</dbReference>